<feature type="transmembrane region" description="Helical" evidence="6">
    <location>
        <begin position="12"/>
        <end position="31"/>
    </location>
</feature>
<dbReference type="AlphaFoldDB" id="A0A2M9HP80"/>
<name>A0A2M9HP80_9BIFI</name>
<comment type="caution">
    <text evidence="7">The sequence shown here is derived from an EMBL/GenBank/DDBJ whole genome shotgun (WGS) entry which is preliminary data.</text>
</comment>
<keyword evidence="3 6" id="KW-0812">Transmembrane</keyword>
<keyword evidence="2" id="KW-1003">Cell membrane</keyword>
<sequence>MEKIGMRKGLVLNLISNLMFFISGYLIHYYLGGHTSAAAYGVVGTIITVLDFEYMFTSNGARQSLARNISSGKFNVVDVIVKTFAFQAIIVAVFFAINFFGAPVFGMIFNDSSLDFYFKLAAFLPISNGLYVMMLGINDGLQRFQYSAFLATFYPIVKLGVIPLIIFVFPHDPVMGVEVGYFSAMMITIVLGLALLVPIWPKLRVSGTNRIGFGEVSHGVLSFSFFFIMASLVLSADTLVVKSVVEPDSMAGYYTGAMNFGKTTYYLLQAFAVIILPVVSGLITNGKAEEASRKAQSLVLVAFGFIFPMAVVISATSRDLLSTFYKPAFTVAAPALSCLALSSFFMGMTVIFNMVLNAEKDTRFSDILSIVSLALVIPIFVVSAKFGGITAIAAASMVSTFIVMTLSYLEVRRRMMNLMTVRTWKVIGINVGVWVALFAISHVMTVENFLILAALYVVIYAVYVGLLFAAKVVDIDLLKSLKKPKDQAASQ</sequence>
<comment type="subcellular location">
    <subcellularLocation>
        <location evidence="1">Cell membrane</location>
        <topology evidence="1">Multi-pass membrane protein</topology>
    </subcellularLocation>
</comment>
<evidence type="ECO:0000313" key="7">
    <source>
        <dbReference type="EMBL" id="PJM78633.1"/>
    </source>
</evidence>
<evidence type="ECO:0008006" key="9">
    <source>
        <dbReference type="Google" id="ProtNLM"/>
    </source>
</evidence>
<feature type="transmembrane region" description="Helical" evidence="6">
    <location>
        <begin position="297"/>
        <end position="316"/>
    </location>
</feature>
<evidence type="ECO:0000256" key="5">
    <source>
        <dbReference type="ARBA" id="ARBA00023136"/>
    </source>
</evidence>
<dbReference type="PANTHER" id="PTHR30250:SF11">
    <property type="entry name" value="O-ANTIGEN TRANSPORTER-RELATED"/>
    <property type="match status" value="1"/>
</dbReference>
<dbReference type="EMBL" id="PGLQ01000006">
    <property type="protein sequence ID" value="PJM78633.1"/>
    <property type="molecule type" value="Genomic_DNA"/>
</dbReference>
<dbReference type="InterPro" id="IPR050833">
    <property type="entry name" value="Poly_Biosynth_Transport"/>
</dbReference>
<dbReference type="GO" id="GO:0042910">
    <property type="term" value="F:xenobiotic transmembrane transporter activity"/>
    <property type="evidence" value="ECO:0007669"/>
    <property type="project" value="InterPro"/>
</dbReference>
<dbReference type="PANTHER" id="PTHR30250">
    <property type="entry name" value="PST FAMILY PREDICTED COLANIC ACID TRANSPORTER"/>
    <property type="match status" value="1"/>
</dbReference>
<feature type="transmembrane region" description="Helical" evidence="6">
    <location>
        <begin position="328"/>
        <end position="352"/>
    </location>
</feature>
<gene>
    <name evidence="7" type="ORF">CUU80_08580</name>
</gene>
<dbReference type="GO" id="GO:0005886">
    <property type="term" value="C:plasma membrane"/>
    <property type="evidence" value="ECO:0007669"/>
    <property type="project" value="UniProtKB-SubCell"/>
</dbReference>
<dbReference type="Pfam" id="PF01554">
    <property type="entry name" value="MatE"/>
    <property type="match status" value="1"/>
</dbReference>
<organism evidence="7 8">
    <name type="scientific">Bifidobacterium scaligerum</name>
    <dbReference type="NCBI Taxonomy" id="2052656"/>
    <lineage>
        <taxon>Bacteria</taxon>
        <taxon>Bacillati</taxon>
        <taxon>Actinomycetota</taxon>
        <taxon>Actinomycetes</taxon>
        <taxon>Bifidobacteriales</taxon>
        <taxon>Bifidobacteriaceae</taxon>
        <taxon>Bifidobacterium</taxon>
    </lineage>
</organism>
<feature type="transmembrane region" description="Helical" evidence="6">
    <location>
        <begin position="265"/>
        <end position="285"/>
    </location>
</feature>
<feature type="transmembrane region" description="Helical" evidence="6">
    <location>
        <begin position="37"/>
        <end position="56"/>
    </location>
</feature>
<accession>A0A2M9HP80</accession>
<feature type="transmembrane region" description="Helical" evidence="6">
    <location>
        <begin position="220"/>
        <end position="245"/>
    </location>
</feature>
<feature type="transmembrane region" description="Helical" evidence="6">
    <location>
        <begin position="76"/>
        <end position="97"/>
    </location>
</feature>
<feature type="transmembrane region" description="Helical" evidence="6">
    <location>
        <begin position="423"/>
        <end position="443"/>
    </location>
</feature>
<feature type="transmembrane region" description="Helical" evidence="6">
    <location>
        <begin position="449"/>
        <end position="473"/>
    </location>
</feature>
<evidence type="ECO:0000256" key="4">
    <source>
        <dbReference type="ARBA" id="ARBA00022989"/>
    </source>
</evidence>
<proteinExistence type="predicted"/>
<protein>
    <recommendedName>
        <fullName evidence="9">Polysaccharide biosynthesis protein</fullName>
    </recommendedName>
</protein>
<evidence type="ECO:0000256" key="6">
    <source>
        <dbReference type="SAM" id="Phobius"/>
    </source>
</evidence>
<evidence type="ECO:0000256" key="1">
    <source>
        <dbReference type="ARBA" id="ARBA00004651"/>
    </source>
</evidence>
<feature type="transmembrane region" description="Helical" evidence="6">
    <location>
        <begin position="364"/>
        <end position="383"/>
    </location>
</feature>
<feature type="transmembrane region" description="Helical" evidence="6">
    <location>
        <begin position="389"/>
        <end position="411"/>
    </location>
</feature>
<keyword evidence="8" id="KW-1185">Reference proteome</keyword>
<keyword evidence="5 6" id="KW-0472">Membrane</keyword>
<dbReference type="GO" id="GO:0015297">
    <property type="term" value="F:antiporter activity"/>
    <property type="evidence" value="ECO:0007669"/>
    <property type="project" value="InterPro"/>
</dbReference>
<dbReference type="InterPro" id="IPR002528">
    <property type="entry name" value="MATE_fam"/>
</dbReference>
<keyword evidence="4 6" id="KW-1133">Transmembrane helix</keyword>
<evidence type="ECO:0000256" key="3">
    <source>
        <dbReference type="ARBA" id="ARBA00022692"/>
    </source>
</evidence>
<dbReference type="Proteomes" id="UP000228755">
    <property type="component" value="Unassembled WGS sequence"/>
</dbReference>
<feature type="transmembrane region" description="Helical" evidence="6">
    <location>
        <begin position="181"/>
        <end position="200"/>
    </location>
</feature>
<reference evidence="7 8" key="1">
    <citation type="submission" date="2017-11" db="EMBL/GenBank/DDBJ databases">
        <title>Draft genome sequences of strains TRE 1, TRE D, TRE H and TRI 7, isolated from tamarins, belonging to four potential novel Bifidobacterium species.</title>
        <authorList>
            <person name="Mattarelli P."/>
            <person name="Modesto M."/>
            <person name="Bonetti A."/>
            <person name="Puglisi E."/>
            <person name="Morelli L."/>
        </authorList>
    </citation>
    <scope>NUCLEOTIDE SEQUENCE [LARGE SCALE GENOMIC DNA]</scope>
    <source>
        <strain evidence="8">TRED</strain>
    </source>
</reference>
<feature type="transmembrane region" description="Helical" evidence="6">
    <location>
        <begin position="117"/>
        <end position="137"/>
    </location>
</feature>
<dbReference type="OrthoDB" id="3239531at2"/>
<evidence type="ECO:0000313" key="8">
    <source>
        <dbReference type="Proteomes" id="UP000228755"/>
    </source>
</evidence>
<evidence type="ECO:0000256" key="2">
    <source>
        <dbReference type="ARBA" id="ARBA00022475"/>
    </source>
</evidence>
<feature type="transmembrane region" description="Helical" evidence="6">
    <location>
        <begin position="149"/>
        <end position="169"/>
    </location>
</feature>